<dbReference type="Pfam" id="PF17805">
    <property type="entry name" value="AsnC_trans_reg2"/>
    <property type="match status" value="1"/>
</dbReference>
<protein>
    <recommendedName>
        <fullName evidence="5">siroheme decarboxylase</fullName>
        <ecNumber evidence="5">4.1.1.111</ecNumber>
    </recommendedName>
</protein>
<evidence type="ECO:0000259" key="9">
    <source>
        <dbReference type="Pfam" id="PF17805"/>
    </source>
</evidence>
<feature type="domain" description="Siroheme decarboxylase AsnC-like ligand binding" evidence="9">
    <location>
        <begin position="80"/>
        <end position="167"/>
    </location>
</feature>
<dbReference type="PANTHER" id="PTHR43413">
    <property type="entry name" value="TRANSCRIPTIONAL REGULATOR, ASNC FAMILY"/>
    <property type="match status" value="1"/>
</dbReference>
<evidence type="ECO:0000259" key="10">
    <source>
        <dbReference type="Pfam" id="PF22451"/>
    </source>
</evidence>
<dbReference type="GO" id="GO:0016829">
    <property type="term" value="F:lyase activity"/>
    <property type="evidence" value="ECO:0007669"/>
    <property type="project" value="UniProtKB-KW"/>
</dbReference>
<keyword evidence="1" id="KW-0456">Lyase</keyword>
<evidence type="ECO:0000313" key="12">
    <source>
        <dbReference type="Proteomes" id="UP000033662"/>
    </source>
</evidence>
<sequence>MSACISPSESLWQAPPRLDETPLALRLVELTQAGLPLLEDPWAWLAEQLELSVESTLDLLKRLQAEGAIRRIAAVPNHYRLGYRHNGMTVWDVADADISRLGALLGAQPFVSHCYRRPRRPGWRYNLFAMVHGRSREEIDSYREHLRYLLGDTCAADDMLVSSRILKKTGLRLSPVGAKLARETGASVSEGPHQLHRGQALLPPNLAPTKRE</sequence>
<comment type="pathway">
    <text evidence="2">Porphyrin-containing compound metabolism.</text>
</comment>
<dbReference type="EC" id="4.1.1.111" evidence="5"/>
<comment type="catalytic activity">
    <reaction evidence="7">
        <text>siroheme + 2 H(+) = 12,18-didecarboxysiroheme + 2 CO2</text>
        <dbReference type="Rhea" id="RHEA:19093"/>
        <dbReference type="ChEBI" id="CHEBI:15378"/>
        <dbReference type="ChEBI" id="CHEBI:16526"/>
        <dbReference type="ChEBI" id="CHEBI:60052"/>
        <dbReference type="ChEBI" id="CHEBI:140497"/>
        <dbReference type="EC" id="4.1.1.111"/>
    </reaction>
</comment>
<dbReference type="Gene3D" id="3.30.70.3460">
    <property type="match status" value="1"/>
</dbReference>
<dbReference type="AlphaFoldDB" id="A0A0F4XEG8"/>
<proteinExistence type="inferred from homology"/>
<comment type="function">
    <text evidence="6">Involved in heme d1 biosynthesis. Catalyzes the decarboxylation of siroheme into didecarboxysiroheme.</text>
</comment>
<evidence type="ECO:0000256" key="8">
    <source>
        <dbReference type="SAM" id="MobiDB-lite"/>
    </source>
</evidence>
<dbReference type="OrthoDB" id="5568033at2"/>
<dbReference type="PANTHER" id="PTHR43413:SF1">
    <property type="entry name" value="SIROHEME DECARBOXYLASE NIRL SUBUNIT"/>
    <property type="match status" value="1"/>
</dbReference>
<name>A0A0F4XEG8_9PSED</name>
<dbReference type="EMBL" id="JZXC01000048">
    <property type="protein sequence ID" value="KKA04121.1"/>
    <property type="molecule type" value="Genomic_DNA"/>
</dbReference>
<reference evidence="11 12" key="1">
    <citation type="submission" date="2015-03" db="EMBL/GenBank/DDBJ databases">
        <title>Pseudomonas fluorescens 1855-344 Genome sequencing and assembly.</title>
        <authorList>
            <person name="Eng W.W.H."/>
            <person name="Gan H.M."/>
            <person name="Savka M.A."/>
        </authorList>
    </citation>
    <scope>NUCLEOTIDE SEQUENCE [LARGE SCALE GENOMIC DNA]</scope>
    <source>
        <strain evidence="11 12">1855-344</strain>
    </source>
</reference>
<evidence type="ECO:0000256" key="1">
    <source>
        <dbReference type="ARBA" id="ARBA00023239"/>
    </source>
</evidence>
<dbReference type="PATRIC" id="fig|132476.4.peg.5327"/>
<evidence type="ECO:0000256" key="2">
    <source>
        <dbReference type="ARBA" id="ARBA00023444"/>
    </source>
</evidence>
<evidence type="ECO:0000256" key="3">
    <source>
        <dbReference type="ARBA" id="ARBA00023457"/>
    </source>
</evidence>
<evidence type="ECO:0000256" key="4">
    <source>
        <dbReference type="ARBA" id="ARBA00023465"/>
    </source>
</evidence>
<feature type="domain" description="Siroheme decarboxylase NirL-like HTH" evidence="10">
    <location>
        <begin position="26"/>
        <end position="70"/>
    </location>
</feature>
<comment type="similarity">
    <text evidence="3">Belongs to the Ahb/Nir family.</text>
</comment>
<dbReference type="InterPro" id="IPR050684">
    <property type="entry name" value="HTH-Siroheme_Decarb"/>
</dbReference>
<gene>
    <name evidence="11" type="ORF">VP02_29480</name>
</gene>
<evidence type="ECO:0000256" key="7">
    <source>
        <dbReference type="ARBA" id="ARBA00048470"/>
    </source>
</evidence>
<evidence type="ECO:0000256" key="5">
    <source>
        <dbReference type="ARBA" id="ARBA00023471"/>
    </source>
</evidence>
<feature type="region of interest" description="Disordered" evidence="8">
    <location>
        <begin position="184"/>
        <end position="212"/>
    </location>
</feature>
<evidence type="ECO:0000313" key="11">
    <source>
        <dbReference type="EMBL" id="KKA04121.1"/>
    </source>
</evidence>
<dbReference type="InterPro" id="IPR053953">
    <property type="entry name" value="NirdL-like_HTH"/>
</dbReference>
<evidence type="ECO:0000256" key="6">
    <source>
        <dbReference type="ARBA" id="ARBA00045291"/>
    </source>
</evidence>
<accession>A0A0F4XEG8</accession>
<dbReference type="Proteomes" id="UP000033662">
    <property type="component" value="Unassembled WGS sequence"/>
</dbReference>
<organism evidence="11 12">
    <name type="scientific">Pseudomonas kilonensis</name>
    <dbReference type="NCBI Taxonomy" id="132476"/>
    <lineage>
        <taxon>Bacteria</taxon>
        <taxon>Pseudomonadati</taxon>
        <taxon>Pseudomonadota</taxon>
        <taxon>Gammaproteobacteria</taxon>
        <taxon>Pseudomonadales</taxon>
        <taxon>Pseudomonadaceae</taxon>
        <taxon>Pseudomonas</taxon>
    </lineage>
</organism>
<dbReference type="InterPro" id="IPR040523">
    <property type="entry name" value="AsnC_trans_reg2"/>
</dbReference>
<comment type="caution">
    <text evidence="11">The sequence shown here is derived from an EMBL/GenBank/DDBJ whole genome shotgun (WGS) entry which is preliminary data.</text>
</comment>
<comment type="subunit">
    <text evidence="4">Probably forms a complex composed of NirD, NirL, NirG and NirH. All proteins are required for the total conversion of siroheme to didecarboxysiroheme.</text>
</comment>
<dbReference type="Pfam" id="PF22451">
    <property type="entry name" value="NirdL-like_HTH"/>
    <property type="match status" value="1"/>
</dbReference>